<reference evidence="2 3" key="1">
    <citation type="submission" date="2018-05" db="EMBL/GenBank/DDBJ databases">
        <authorList>
            <person name="Thind KAUR A."/>
        </authorList>
    </citation>
    <scope>NUCLEOTIDE SEQUENCE [LARGE SCALE GENOMIC DNA]</scope>
</reference>
<proteinExistence type="predicted"/>
<feature type="region of interest" description="Disordered" evidence="1">
    <location>
        <begin position="1"/>
        <end position="29"/>
    </location>
</feature>
<evidence type="ECO:0000313" key="2">
    <source>
        <dbReference type="EMBL" id="SPT18821.1"/>
    </source>
</evidence>
<gene>
    <name evidence="2" type="ORF">CAMPLR22A2D_LOCUS3434</name>
</gene>
<accession>A0A7H4LJN3</accession>
<dbReference type="PANTHER" id="PTHR33063:SF13">
    <property type="entry name" value="OS02G0583500 PROTEIN"/>
    <property type="match status" value="1"/>
</dbReference>
<sequence>MAKQVSPRSKSDVPMDVVSSHSSGTGPIVHHELPTADALEAKLVVERDSASALRDEVDMLKKETAQSQAVLKTTIKYLVDFKTKQAETDRIVKHTIFIHSNVVLVYQTFKRKRAIADHRGAQAKYSEKTPTAANSMMMPADIAPALRRKTPILAKSTPNLGAKSLFELERAPIAANRTHVPFLPSLEDEAYIVGRNFVCIFPSWKDYTADTEHFPVFLRNLRARTKLDCQDEQGLVALFKHSLMKYRSYLRQAHFDGKPLNEISVKSPVLHLSDSDWNNLVTHWSHLQRKKNIHSQGTTESRNYTAHCIALVSTSCPV</sequence>
<dbReference type="Proteomes" id="UP000280104">
    <property type="component" value="Chromosome II"/>
</dbReference>
<name>A0A7H4LJN3_WHEAT</name>
<dbReference type="EMBL" id="LS480641">
    <property type="protein sequence ID" value="SPT18821.1"/>
    <property type="molecule type" value="Genomic_DNA"/>
</dbReference>
<evidence type="ECO:0000256" key="1">
    <source>
        <dbReference type="SAM" id="MobiDB-lite"/>
    </source>
</evidence>
<protein>
    <submittedName>
        <fullName evidence="2">Uncharacterized protein</fullName>
    </submittedName>
</protein>
<dbReference type="AlphaFoldDB" id="A0A7H4LJN3"/>
<dbReference type="PANTHER" id="PTHR33063">
    <property type="entry name" value="OS02G0583500 PROTEIN"/>
    <property type="match status" value="1"/>
</dbReference>
<organism evidence="2 3">
    <name type="scientific">Triticum aestivum</name>
    <name type="common">Wheat</name>
    <dbReference type="NCBI Taxonomy" id="4565"/>
    <lineage>
        <taxon>Eukaryota</taxon>
        <taxon>Viridiplantae</taxon>
        <taxon>Streptophyta</taxon>
        <taxon>Embryophyta</taxon>
        <taxon>Tracheophyta</taxon>
        <taxon>Spermatophyta</taxon>
        <taxon>Magnoliopsida</taxon>
        <taxon>Liliopsida</taxon>
        <taxon>Poales</taxon>
        <taxon>Poaceae</taxon>
        <taxon>BOP clade</taxon>
        <taxon>Pooideae</taxon>
        <taxon>Triticodae</taxon>
        <taxon>Triticeae</taxon>
        <taxon>Triticinae</taxon>
        <taxon>Triticum</taxon>
    </lineage>
</organism>
<evidence type="ECO:0000313" key="3">
    <source>
        <dbReference type="Proteomes" id="UP000280104"/>
    </source>
</evidence>